<feature type="signal peptide" evidence="10">
    <location>
        <begin position="1"/>
        <end position="21"/>
    </location>
</feature>
<dbReference type="InterPro" id="IPR025932">
    <property type="entry name" value="Trypano_VSG_B_N_dom"/>
</dbReference>
<proteinExistence type="predicted"/>
<dbReference type="GO" id="GO:0005886">
    <property type="term" value="C:plasma membrane"/>
    <property type="evidence" value="ECO:0007669"/>
    <property type="project" value="UniProtKB-SubCell"/>
</dbReference>
<dbReference type="AlphaFoldDB" id="F9W984"/>
<keyword evidence="13" id="KW-1185">Reference proteome</keyword>
<feature type="domain" description="Trypanosome variant surface glycoprotein B-type N-terminal" evidence="11">
    <location>
        <begin position="110"/>
        <end position="334"/>
    </location>
</feature>
<dbReference type="VEuPathDB" id="TriTrypDB:TcIL3000_0_44760"/>
<evidence type="ECO:0000256" key="1">
    <source>
        <dbReference type="ARBA" id="ARBA00002523"/>
    </source>
</evidence>
<feature type="region of interest" description="Disordered" evidence="9">
    <location>
        <begin position="364"/>
        <end position="386"/>
    </location>
</feature>
<evidence type="ECO:0000256" key="2">
    <source>
        <dbReference type="ARBA" id="ARBA00004609"/>
    </source>
</evidence>
<name>F9W984_TRYCI</name>
<dbReference type="GO" id="GO:0098552">
    <property type="term" value="C:side of membrane"/>
    <property type="evidence" value="ECO:0007669"/>
    <property type="project" value="UniProtKB-KW"/>
</dbReference>
<comment type="caution">
    <text evidence="12">The sequence shown here is derived from an EMBL/GenBank/DDBJ whole genome shotgun (WGS) entry which is preliminary data.</text>
</comment>
<evidence type="ECO:0000259" key="11">
    <source>
        <dbReference type="Pfam" id="PF13206"/>
    </source>
</evidence>
<protein>
    <submittedName>
        <fullName evidence="12">Variant surface glycoprotein</fullName>
    </submittedName>
</protein>
<keyword evidence="8" id="KW-0449">Lipoprotein</keyword>
<accession>F9W984</accession>
<keyword evidence="5 10" id="KW-0732">Signal</keyword>
<keyword evidence="6" id="KW-0472">Membrane</keyword>
<dbReference type="Pfam" id="PF13206">
    <property type="entry name" value="VSG_B"/>
    <property type="match status" value="1"/>
</dbReference>
<organism evidence="12 13">
    <name type="scientific">Trypanosoma congolense (strain IL3000)</name>
    <dbReference type="NCBI Taxonomy" id="1068625"/>
    <lineage>
        <taxon>Eukaryota</taxon>
        <taxon>Discoba</taxon>
        <taxon>Euglenozoa</taxon>
        <taxon>Kinetoplastea</taxon>
        <taxon>Metakinetoplastina</taxon>
        <taxon>Trypanosomatida</taxon>
        <taxon>Trypanosomatidae</taxon>
        <taxon>Trypanosoma</taxon>
        <taxon>Nannomonas</taxon>
    </lineage>
</organism>
<dbReference type="Proteomes" id="UP000000702">
    <property type="component" value="Unassembled WGS sequence"/>
</dbReference>
<dbReference type="EMBL" id="CAEQ01001278">
    <property type="protein sequence ID" value="CCD13775.1"/>
    <property type="molecule type" value="Genomic_DNA"/>
</dbReference>
<keyword evidence="4" id="KW-0336">GPI-anchor</keyword>
<evidence type="ECO:0000256" key="7">
    <source>
        <dbReference type="ARBA" id="ARBA00023180"/>
    </source>
</evidence>
<reference evidence="12 13" key="2">
    <citation type="journal article" date="2012" name="Proc. Natl. Acad. Sci. U.S.A.">
        <title>Antigenic diversity is generated by distinct evolutionary mechanisms in African trypanosome species.</title>
        <authorList>
            <person name="Jackson A.P."/>
            <person name="Berry A."/>
            <person name="Aslett M."/>
            <person name="Allison H.C."/>
            <person name="Burton P."/>
            <person name="Vavrova-Anderson J."/>
            <person name="Brown R."/>
            <person name="Browne H."/>
            <person name="Corton N."/>
            <person name="Hauser H."/>
            <person name="Gamble J."/>
            <person name="Gilderthorp R."/>
            <person name="Marcello L."/>
            <person name="McQuillan J."/>
            <person name="Otto T.D."/>
            <person name="Quail M.A."/>
            <person name="Sanders M.J."/>
            <person name="van Tonder A."/>
            <person name="Ginger M.L."/>
            <person name="Field M.C."/>
            <person name="Barry J.D."/>
            <person name="Hertz-Fowler C."/>
            <person name="Berriman M."/>
        </authorList>
    </citation>
    <scope>NUCLEOTIDE SEQUENCE [LARGE SCALE GENOMIC DNA]</scope>
    <source>
        <strain evidence="12 13">IL3000</strain>
    </source>
</reference>
<evidence type="ECO:0000256" key="4">
    <source>
        <dbReference type="ARBA" id="ARBA00022622"/>
    </source>
</evidence>
<comment type="subcellular location">
    <subcellularLocation>
        <location evidence="2">Cell membrane</location>
        <topology evidence="2">Lipid-anchor</topology>
        <topology evidence="2">GPI-anchor</topology>
    </subcellularLocation>
</comment>
<keyword evidence="3" id="KW-1003">Cell membrane</keyword>
<evidence type="ECO:0000256" key="8">
    <source>
        <dbReference type="ARBA" id="ARBA00023288"/>
    </source>
</evidence>
<evidence type="ECO:0000256" key="10">
    <source>
        <dbReference type="SAM" id="SignalP"/>
    </source>
</evidence>
<evidence type="ECO:0000256" key="5">
    <source>
        <dbReference type="ARBA" id="ARBA00022729"/>
    </source>
</evidence>
<comment type="function">
    <text evidence="1">VSG forms a coat on the surface of the parasite. The trypanosome evades the immune response of the host by expressing a series of antigenically distinct VSGs from an estimated 1000 VSG genes.</text>
</comment>
<feature type="chain" id="PRO_5003390027" evidence="10">
    <location>
        <begin position="22"/>
        <end position="420"/>
    </location>
</feature>
<evidence type="ECO:0000313" key="13">
    <source>
        <dbReference type="Proteomes" id="UP000000702"/>
    </source>
</evidence>
<sequence>MFFVLQLVITVLVAMPSRGTASRMYNVAEYRALCSIYRVVLKHCGDTEENYVSSKFDWSGVAGMLNDVTKLTAGTSGTNESSDEVQTESGVRGLVKSVYAIRLNATTAFTASRLQRLKDRIVQLKKEAKAKAREAIGELKKAIGSESDLCSSPNTHVKVPISGKRSHVCNSVSKGGTAGVSLMTDLLCLCASGEKNNQTCGFEAGGGLKNWTDTSTDVTDEMWKKIRGNCLTQNVSDELSAQNLNVLIDRFHKLLGAQVVKWVHENEQCRWFLGHAGSSRPNCSGKERDDICVNYARRDNTLDTIAWLGHITTARDALVALELKVSLAEQLERQAMQIKDMFEHEISVLNISDDSRGAQWALGPLRTSSERRGEDGDTADVPSAEAFESSAEGRSVRGAALILFAEIFYQLFVLRYTTLF</sequence>
<evidence type="ECO:0000256" key="6">
    <source>
        <dbReference type="ARBA" id="ARBA00023136"/>
    </source>
</evidence>
<gene>
    <name evidence="12" type="ORF">TCIL3000_0_44760</name>
</gene>
<evidence type="ECO:0000256" key="9">
    <source>
        <dbReference type="SAM" id="MobiDB-lite"/>
    </source>
</evidence>
<evidence type="ECO:0000313" key="12">
    <source>
        <dbReference type="EMBL" id="CCD13775.1"/>
    </source>
</evidence>
<keyword evidence="7" id="KW-0325">Glycoprotein</keyword>
<evidence type="ECO:0000256" key="3">
    <source>
        <dbReference type="ARBA" id="ARBA00022475"/>
    </source>
</evidence>
<reference evidence="13" key="1">
    <citation type="submission" date="2011-07" db="EMBL/GenBank/DDBJ databases">
        <title>Divergent evolution of antigenic variation in African trypanosomes.</title>
        <authorList>
            <person name="Jackson A.P."/>
            <person name="Berry A."/>
            <person name="Allison H.C."/>
            <person name="Burton P."/>
            <person name="Anderson J."/>
            <person name="Aslett M."/>
            <person name="Brown R."/>
            <person name="Corton N."/>
            <person name="Harris D."/>
            <person name="Hauser H."/>
            <person name="Gamble J."/>
            <person name="Gilderthorp R."/>
            <person name="McQuillan J."/>
            <person name="Quail M.A."/>
            <person name="Sanders M."/>
            <person name="Van Tonder A."/>
            <person name="Ginger M.L."/>
            <person name="Donelson J.E."/>
            <person name="Field M.C."/>
            <person name="Barry J.D."/>
            <person name="Berriman M."/>
            <person name="Hertz-Fowler C."/>
        </authorList>
    </citation>
    <scope>NUCLEOTIDE SEQUENCE [LARGE SCALE GENOMIC DNA]</scope>
    <source>
        <strain evidence="13">IL3000</strain>
    </source>
</reference>